<comment type="caution">
    <text evidence="1">The sequence shown here is derived from an EMBL/GenBank/DDBJ whole genome shotgun (WGS) entry which is preliminary data.</text>
</comment>
<reference evidence="1 2" key="1">
    <citation type="submission" date="2015-01" db="EMBL/GenBank/DDBJ databases">
        <title>Genome Sequencing of Rickettsiales.</title>
        <authorList>
            <person name="Daugherty S.C."/>
            <person name="Su Q."/>
            <person name="Abolude K."/>
            <person name="Beier-Sexton M."/>
            <person name="Carlyon J.A."/>
            <person name="Carter R."/>
            <person name="Day N.P."/>
            <person name="Dumler S.J."/>
            <person name="Dyachenko V."/>
            <person name="Godinez A."/>
            <person name="Kurtti T.J."/>
            <person name="Lichay M."/>
            <person name="Mullins K.E."/>
            <person name="Ott S."/>
            <person name="Pappas-Brown V."/>
            <person name="Paris D.H."/>
            <person name="Patel P."/>
            <person name="Richards A.L."/>
            <person name="Sadzewicz L."/>
            <person name="Sears K."/>
            <person name="Seidman D."/>
            <person name="Sengamalay N."/>
            <person name="Stenos J."/>
            <person name="Tallon L.J."/>
            <person name="Vincent G."/>
            <person name="Fraser C.M."/>
            <person name="Munderloh U."/>
            <person name="Dunning-Hotopp J.C."/>
        </authorList>
    </citation>
    <scope>NUCLEOTIDE SEQUENCE [LARGE SCALE GENOMIC DNA]</scope>
    <source>
        <strain evidence="1 2">Ac/Pa</strain>
    </source>
</reference>
<name>A0A0F3N3M6_RICAM</name>
<gene>
    <name evidence="1" type="ORF">APHACPA_0548</name>
</gene>
<dbReference type="EMBL" id="LANR01000001">
    <property type="protein sequence ID" value="KJV61539.1"/>
    <property type="molecule type" value="Genomic_DNA"/>
</dbReference>
<proteinExistence type="predicted"/>
<evidence type="ECO:0000313" key="2">
    <source>
        <dbReference type="Proteomes" id="UP000033556"/>
    </source>
</evidence>
<accession>A0A0F3N3M6</accession>
<dbReference type="PATRIC" id="fig|1359164.3.peg.545"/>
<evidence type="ECO:0000313" key="1">
    <source>
        <dbReference type="EMBL" id="KJV61539.1"/>
    </source>
</evidence>
<sequence length="39" mass="4632">MAFIPFLRKRESRNSLNIDKINLKNKFFVGFTGFPLSRE</sequence>
<protein>
    <submittedName>
        <fullName evidence="1">Uncharacterized protein</fullName>
    </submittedName>
</protein>
<dbReference type="Proteomes" id="UP000033556">
    <property type="component" value="Unassembled WGS sequence"/>
</dbReference>
<dbReference type="AlphaFoldDB" id="A0A0F3N3M6"/>
<keyword evidence="2" id="KW-1185">Reference proteome</keyword>
<organism evidence="1 2">
    <name type="scientific">Rickettsia amblyommatis str. Ac/Pa</name>
    <dbReference type="NCBI Taxonomy" id="1359164"/>
    <lineage>
        <taxon>Bacteria</taxon>
        <taxon>Pseudomonadati</taxon>
        <taxon>Pseudomonadota</taxon>
        <taxon>Alphaproteobacteria</taxon>
        <taxon>Rickettsiales</taxon>
        <taxon>Rickettsiaceae</taxon>
        <taxon>Rickettsieae</taxon>
        <taxon>Rickettsia</taxon>
        <taxon>spotted fever group</taxon>
    </lineage>
</organism>